<dbReference type="SUPFAM" id="SSF68906">
    <property type="entry name" value="SAP domain"/>
    <property type="match status" value="1"/>
</dbReference>
<evidence type="ECO:0000259" key="5">
    <source>
        <dbReference type="PROSITE" id="PS50800"/>
    </source>
</evidence>
<reference evidence="6 7" key="1">
    <citation type="submission" date="2023-09" db="EMBL/GenBank/DDBJ databases">
        <title>Nesidiocoris tenuis whole genome shotgun sequence.</title>
        <authorList>
            <person name="Shibata T."/>
            <person name="Shimoda M."/>
            <person name="Kobayashi T."/>
            <person name="Uehara T."/>
        </authorList>
    </citation>
    <scope>NUCLEOTIDE SEQUENCE [LARGE SCALE GENOMIC DNA]</scope>
    <source>
        <strain evidence="6 7">Japan</strain>
    </source>
</reference>
<dbReference type="PANTHER" id="PTHR15683:SF8">
    <property type="entry name" value="SCAFFOLD ATTACHMENT FACTOR B, ISOFORM B"/>
    <property type="match status" value="1"/>
</dbReference>
<dbReference type="Proteomes" id="UP001307889">
    <property type="component" value="Chromosome 10"/>
</dbReference>
<accession>A0ABN7B640</accession>
<evidence type="ECO:0000313" key="6">
    <source>
        <dbReference type="EMBL" id="BES99319.1"/>
    </source>
</evidence>
<evidence type="ECO:0000256" key="2">
    <source>
        <dbReference type="ARBA" id="ARBA00022884"/>
    </source>
</evidence>
<comment type="subcellular location">
    <subcellularLocation>
        <location evidence="1">Nucleus</location>
    </subcellularLocation>
</comment>
<dbReference type="InterPro" id="IPR003034">
    <property type="entry name" value="SAP_dom"/>
</dbReference>
<evidence type="ECO:0000256" key="3">
    <source>
        <dbReference type="ARBA" id="ARBA00023242"/>
    </source>
</evidence>
<dbReference type="Gene3D" id="1.10.720.30">
    <property type="entry name" value="SAP domain"/>
    <property type="match status" value="1"/>
</dbReference>
<feature type="compositionally biased region" description="Basic and acidic residues" evidence="4">
    <location>
        <begin position="211"/>
        <end position="232"/>
    </location>
</feature>
<dbReference type="Pfam" id="PF02037">
    <property type="entry name" value="SAP"/>
    <property type="match status" value="1"/>
</dbReference>
<dbReference type="EMBL" id="AP028918">
    <property type="protein sequence ID" value="BES99319.1"/>
    <property type="molecule type" value="Genomic_DNA"/>
</dbReference>
<dbReference type="InterPro" id="IPR036361">
    <property type="entry name" value="SAP_dom_sf"/>
</dbReference>
<sequence>MAETESKKLAELRVVDLKHELEKRNIDASGVKAILVKKLHKALMDEKVDPETHLFQIEVDSKGTPIKKKKEESEEESAKDENTAENAECKKEEIEAVKDDKDGKASDDVATEAIEANAEPEKSKTDDKKEDPVVKINGNPEDGDKKPPVEDSKTTEDIPEVQSEKKEIPEENKPDAKTLEEEKEDAKEEEADPAEDQDDQEQDHEPDDEPAEKTASKEPDEDDGLKIEDKNDANGMIDAEESIHLTIGEDEEKFMAGERGGRKSRGMMRTIPTAGVDFRFWDRHVEREPLGDELASILSARNGPFQNISDDALMIAQTVLISCFLRSAATT</sequence>
<proteinExistence type="predicted"/>
<keyword evidence="2" id="KW-0694">RNA-binding</keyword>
<gene>
    <name evidence="6" type="ORF">NTJ_12135</name>
</gene>
<feature type="compositionally biased region" description="Basic and acidic residues" evidence="4">
    <location>
        <begin position="119"/>
        <end position="133"/>
    </location>
</feature>
<evidence type="ECO:0000313" key="7">
    <source>
        <dbReference type="Proteomes" id="UP001307889"/>
    </source>
</evidence>
<keyword evidence="7" id="KW-1185">Reference proteome</keyword>
<evidence type="ECO:0000256" key="1">
    <source>
        <dbReference type="ARBA" id="ARBA00004123"/>
    </source>
</evidence>
<dbReference type="SMART" id="SM00513">
    <property type="entry name" value="SAP"/>
    <property type="match status" value="1"/>
</dbReference>
<feature type="compositionally biased region" description="Basic and acidic residues" evidence="4">
    <location>
        <begin position="79"/>
        <end position="107"/>
    </location>
</feature>
<name>A0ABN7B640_9HEMI</name>
<dbReference type="InterPro" id="IPR051738">
    <property type="entry name" value="SAF_Modulators"/>
</dbReference>
<feature type="compositionally biased region" description="Acidic residues" evidence="4">
    <location>
        <begin position="187"/>
        <end position="210"/>
    </location>
</feature>
<feature type="domain" description="SAP" evidence="5">
    <location>
        <begin position="9"/>
        <end position="43"/>
    </location>
</feature>
<protein>
    <recommendedName>
        <fullName evidence="5">SAP domain-containing protein</fullName>
    </recommendedName>
</protein>
<dbReference type="PANTHER" id="PTHR15683">
    <property type="entry name" value="SCAFFOLD ATTACHMENT FACTOR B-RELATED"/>
    <property type="match status" value="1"/>
</dbReference>
<organism evidence="6 7">
    <name type="scientific">Nesidiocoris tenuis</name>
    <dbReference type="NCBI Taxonomy" id="355587"/>
    <lineage>
        <taxon>Eukaryota</taxon>
        <taxon>Metazoa</taxon>
        <taxon>Ecdysozoa</taxon>
        <taxon>Arthropoda</taxon>
        <taxon>Hexapoda</taxon>
        <taxon>Insecta</taxon>
        <taxon>Pterygota</taxon>
        <taxon>Neoptera</taxon>
        <taxon>Paraneoptera</taxon>
        <taxon>Hemiptera</taxon>
        <taxon>Heteroptera</taxon>
        <taxon>Panheteroptera</taxon>
        <taxon>Cimicomorpha</taxon>
        <taxon>Miridae</taxon>
        <taxon>Dicyphina</taxon>
        <taxon>Nesidiocoris</taxon>
    </lineage>
</organism>
<evidence type="ECO:0000256" key="4">
    <source>
        <dbReference type="SAM" id="MobiDB-lite"/>
    </source>
</evidence>
<dbReference type="PROSITE" id="PS50800">
    <property type="entry name" value="SAP"/>
    <property type="match status" value="1"/>
</dbReference>
<feature type="compositionally biased region" description="Basic and acidic residues" evidence="4">
    <location>
        <begin position="142"/>
        <end position="186"/>
    </location>
</feature>
<feature type="region of interest" description="Disordered" evidence="4">
    <location>
        <begin position="59"/>
        <end position="236"/>
    </location>
</feature>
<keyword evidence="3" id="KW-0539">Nucleus</keyword>